<dbReference type="EMBL" id="QTTT01000001">
    <property type="protein sequence ID" value="REF00455.1"/>
    <property type="molecule type" value="Genomic_DNA"/>
</dbReference>
<evidence type="ECO:0000313" key="2">
    <source>
        <dbReference type="EMBL" id="REF00455.1"/>
    </source>
</evidence>
<evidence type="ECO:0000256" key="1">
    <source>
        <dbReference type="SAM" id="MobiDB-lite"/>
    </source>
</evidence>
<feature type="region of interest" description="Disordered" evidence="1">
    <location>
        <begin position="61"/>
        <end position="84"/>
    </location>
</feature>
<feature type="compositionally biased region" description="Basic residues" evidence="1">
    <location>
        <begin position="75"/>
        <end position="84"/>
    </location>
</feature>
<dbReference type="AlphaFoldDB" id="A0A3D9T704"/>
<evidence type="ECO:0000313" key="3">
    <source>
        <dbReference type="Proteomes" id="UP000256661"/>
    </source>
</evidence>
<keyword evidence="3" id="KW-1185">Reference proteome</keyword>
<reference evidence="2 3" key="1">
    <citation type="submission" date="2018-08" db="EMBL/GenBank/DDBJ databases">
        <title>Sequencing the genomes of 1000 actinobacteria strains.</title>
        <authorList>
            <person name="Klenk H.-P."/>
        </authorList>
    </citation>
    <scope>NUCLEOTIDE SEQUENCE [LARGE SCALE GENOMIC DNA]</scope>
    <source>
        <strain evidence="2 3">DSM 43927</strain>
    </source>
</reference>
<dbReference type="RefSeq" id="WP_170177483.1">
    <property type="nucleotide sequence ID" value="NZ_QTTT01000001.1"/>
</dbReference>
<gene>
    <name evidence="2" type="ORF">DFJ69_5993</name>
</gene>
<proteinExistence type="predicted"/>
<sequence length="84" mass="9841">MEIRRTDFNHVMAAGWVRPADWTEWKISRTVKVDVPLYRLGDIEDALYELPRIVPRLDWGEVRGARPGEPSPLLKHTRHPGRRT</sequence>
<comment type="caution">
    <text evidence="2">The sequence shown here is derived from an EMBL/GenBank/DDBJ whole genome shotgun (WGS) entry which is preliminary data.</text>
</comment>
<organism evidence="2 3">
    <name type="scientific">Thermomonospora umbrina</name>
    <dbReference type="NCBI Taxonomy" id="111806"/>
    <lineage>
        <taxon>Bacteria</taxon>
        <taxon>Bacillati</taxon>
        <taxon>Actinomycetota</taxon>
        <taxon>Actinomycetes</taxon>
        <taxon>Streptosporangiales</taxon>
        <taxon>Thermomonosporaceae</taxon>
        <taxon>Thermomonospora</taxon>
    </lineage>
</organism>
<protein>
    <submittedName>
        <fullName evidence="2">Uncharacterized protein</fullName>
    </submittedName>
</protein>
<dbReference type="Proteomes" id="UP000256661">
    <property type="component" value="Unassembled WGS sequence"/>
</dbReference>
<accession>A0A3D9T704</accession>
<name>A0A3D9T704_9ACTN</name>